<organism evidence="8 9">
    <name type="scientific">Aminomonas paucivorans DSM 12260</name>
    <dbReference type="NCBI Taxonomy" id="584708"/>
    <lineage>
        <taxon>Bacteria</taxon>
        <taxon>Thermotogati</taxon>
        <taxon>Synergistota</taxon>
        <taxon>Synergistia</taxon>
        <taxon>Synergistales</taxon>
        <taxon>Synergistaceae</taxon>
        <taxon>Aminomonas</taxon>
    </lineage>
</organism>
<dbReference type="RefSeq" id="WP_006300039.1">
    <property type="nucleotide sequence ID" value="NZ_CM001022.1"/>
</dbReference>
<reference evidence="8 9" key="1">
    <citation type="journal article" date="2010" name="Stand. Genomic Sci.">
        <title>Non-contiguous finished genome sequence of Aminomonas paucivorans type strain (GLU-3).</title>
        <authorList>
            <person name="Pitluck S."/>
            <person name="Yasawong M."/>
            <person name="Held B."/>
            <person name="Lapidus A."/>
            <person name="Nolan M."/>
            <person name="Copeland A."/>
            <person name="Lucas S."/>
            <person name="Del Rio T.G."/>
            <person name="Tice H."/>
            <person name="Cheng J.F."/>
            <person name="Chertkov O."/>
            <person name="Goodwin L."/>
            <person name="Tapia R."/>
            <person name="Han C."/>
            <person name="Liolios K."/>
            <person name="Ivanova N."/>
            <person name="Mavromatis K."/>
            <person name="Ovchinnikova G."/>
            <person name="Pati A."/>
            <person name="Chen A."/>
            <person name="Palaniappan K."/>
            <person name="Land M."/>
            <person name="Hauser L."/>
            <person name="Chang Y.J."/>
            <person name="Jeffries C.D."/>
            <person name="Pukall R."/>
            <person name="Spring S."/>
            <person name="Rohde M."/>
            <person name="Sikorski J."/>
            <person name="Goker M."/>
            <person name="Woyke T."/>
            <person name="Bristow J."/>
            <person name="Eisen J.A."/>
            <person name="Markowitz V."/>
            <person name="Hugenholtz P."/>
            <person name="Kyrpides N.C."/>
            <person name="Klenk H.P."/>
        </authorList>
    </citation>
    <scope>NUCLEOTIDE SEQUENCE [LARGE SCALE GENOMIC DNA]</scope>
    <source>
        <strain evidence="8 9">DSM 12260</strain>
    </source>
</reference>
<evidence type="ECO:0000313" key="9">
    <source>
        <dbReference type="Proteomes" id="UP000005096"/>
    </source>
</evidence>
<keyword evidence="3" id="KW-0540">Nuclease</keyword>
<dbReference type="Pfam" id="PF07927">
    <property type="entry name" value="HicA_toxin"/>
    <property type="match status" value="1"/>
</dbReference>
<evidence type="ECO:0000256" key="5">
    <source>
        <dbReference type="ARBA" id="ARBA00022801"/>
    </source>
</evidence>
<dbReference type="Gene3D" id="3.30.920.30">
    <property type="entry name" value="Hypothetical protein"/>
    <property type="match status" value="1"/>
</dbReference>
<keyword evidence="6" id="KW-0694">RNA-binding</keyword>
<evidence type="ECO:0000256" key="4">
    <source>
        <dbReference type="ARBA" id="ARBA00022759"/>
    </source>
</evidence>
<evidence type="ECO:0000256" key="1">
    <source>
        <dbReference type="ARBA" id="ARBA00006620"/>
    </source>
</evidence>
<keyword evidence="9" id="KW-1185">Reference proteome</keyword>
<dbReference type="eggNOG" id="ENOG5033A2P">
    <property type="taxonomic scope" value="Bacteria"/>
</dbReference>
<sequence>MGRQFTQKELIRMALARGWSVNETRGKGSHVLAMKEGERPFPIPRTIKKGILESIKKRLGITD</sequence>
<proteinExistence type="inferred from homology"/>
<keyword evidence="4" id="KW-0255">Endonuclease</keyword>
<evidence type="ECO:0000256" key="7">
    <source>
        <dbReference type="ARBA" id="ARBA00023016"/>
    </source>
</evidence>
<dbReference type="AlphaFoldDB" id="E3CZV4"/>
<evidence type="ECO:0000256" key="3">
    <source>
        <dbReference type="ARBA" id="ARBA00022722"/>
    </source>
</evidence>
<dbReference type="OrthoDB" id="5694at2"/>
<dbReference type="EMBL" id="CM001022">
    <property type="protein sequence ID" value="EFQ22886.1"/>
    <property type="molecule type" value="Genomic_DNA"/>
</dbReference>
<dbReference type="PaxDb" id="584708-Apau_0452"/>
<dbReference type="GO" id="GO:0004519">
    <property type="term" value="F:endonuclease activity"/>
    <property type="evidence" value="ECO:0007669"/>
    <property type="project" value="UniProtKB-KW"/>
</dbReference>
<keyword evidence="2" id="KW-1277">Toxin-antitoxin system</keyword>
<dbReference type="InterPro" id="IPR038570">
    <property type="entry name" value="HicA_sf"/>
</dbReference>
<keyword evidence="7" id="KW-0346">Stress response</keyword>
<dbReference type="HOGENOM" id="CLU_2875770_0_0_0"/>
<keyword evidence="5" id="KW-0378">Hydrolase</keyword>
<dbReference type="SUPFAM" id="SSF54786">
    <property type="entry name" value="YcfA/nrd intein domain"/>
    <property type="match status" value="1"/>
</dbReference>
<name>E3CZV4_9BACT</name>
<dbReference type="GO" id="GO:0003729">
    <property type="term" value="F:mRNA binding"/>
    <property type="evidence" value="ECO:0007669"/>
    <property type="project" value="InterPro"/>
</dbReference>
<evidence type="ECO:0000256" key="2">
    <source>
        <dbReference type="ARBA" id="ARBA00022649"/>
    </source>
</evidence>
<dbReference type="InterPro" id="IPR012933">
    <property type="entry name" value="HicA_mRNA_interferase"/>
</dbReference>
<dbReference type="GO" id="GO:0016787">
    <property type="term" value="F:hydrolase activity"/>
    <property type="evidence" value="ECO:0007669"/>
    <property type="project" value="UniProtKB-KW"/>
</dbReference>
<dbReference type="STRING" id="584708.Apau_0452"/>
<gene>
    <name evidence="8" type="ORF">Apau_0452</name>
</gene>
<evidence type="ECO:0000256" key="6">
    <source>
        <dbReference type="ARBA" id="ARBA00022884"/>
    </source>
</evidence>
<protein>
    <submittedName>
        <fullName evidence="8">YcfA family protein</fullName>
    </submittedName>
</protein>
<evidence type="ECO:0000313" key="8">
    <source>
        <dbReference type="EMBL" id="EFQ22886.1"/>
    </source>
</evidence>
<dbReference type="Proteomes" id="UP000005096">
    <property type="component" value="Chromosome"/>
</dbReference>
<accession>E3CZV4</accession>
<comment type="similarity">
    <text evidence="1">Belongs to the HicA mRNA interferase family.</text>
</comment>